<dbReference type="AlphaFoldDB" id="A0A8J6K802"/>
<dbReference type="PANTHER" id="PTHR10985">
    <property type="entry name" value="BASIC HELIX-LOOP-HELIX TRANSCRIPTION FACTOR, HES-RELATED"/>
    <property type="match status" value="1"/>
</dbReference>
<organism evidence="9 10">
    <name type="scientific">Eleutherodactylus coqui</name>
    <name type="common">Puerto Rican coqui</name>
    <dbReference type="NCBI Taxonomy" id="57060"/>
    <lineage>
        <taxon>Eukaryota</taxon>
        <taxon>Metazoa</taxon>
        <taxon>Chordata</taxon>
        <taxon>Craniata</taxon>
        <taxon>Vertebrata</taxon>
        <taxon>Euteleostomi</taxon>
        <taxon>Amphibia</taxon>
        <taxon>Batrachia</taxon>
        <taxon>Anura</taxon>
        <taxon>Neobatrachia</taxon>
        <taxon>Hyloidea</taxon>
        <taxon>Eleutherodactylidae</taxon>
        <taxon>Eleutherodactylinae</taxon>
        <taxon>Eleutherodactylus</taxon>
        <taxon>Eleutherodactylus</taxon>
    </lineage>
</organism>
<dbReference type="InterPro" id="IPR036638">
    <property type="entry name" value="HLH_DNA-bd_sf"/>
</dbReference>
<dbReference type="PROSITE" id="PS50888">
    <property type="entry name" value="BHLH"/>
    <property type="match status" value="1"/>
</dbReference>
<dbReference type="Gene3D" id="4.10.280.10">
    <property type="entry name" value="Helix-loop-helix DNA-binding domain"/>
    <property type="match status" value="1"/>
</dbReference>
<protein>
    <recommendedName>
        <fullName evidence="8">BHLH domain-containing protein</fullName>
    </recommendedName>
</protein>
<evidence type="ECO:0000256" key="1">
    <source>
        <dbReference type="ARBA" id="ARBA00004123"/>
    </source>
</evidence>
<keyword evidence="2" id="KW-0217">Developmental protein</keyword>
<sequence length="191" mass="21374">MEKKRRARINVSLEQLKTLLEKNYSQNIRKRKLEKADILELTVKYLKTLQNSVQAGAPVFRSSEYQAGFRNCLNIVSQFLLKSEECGGHVGHLTLNKDQSLVLPTPCFSTKDSSLICSAESPTRFSSDQKSTNSAQPNTWSHQSDKFKCPSHEAAPSSCSIEQPALSIIPSPVILNPSSSRSPVQNVWRPW</sequence>
<dbReference type="InterPro" id="IPR011598">
    <property type="entry name" value="bHLH_dom"/>
</dbReference>
<evidence type="ECO:0000256" key="2">
    <source>
        <dbReference type="ARBA" id="ARBA00022473"/>
    </source>
</evidence>
<evidence type="ECO:0000256" key="5">
    <source>
        <dbReference type="ARBA" id="ARBA00023163"/>
    </source>
</evidence>
<feature type="compositionally biased region" description="Polar residues" evidence="7">
    <location>
        <begin position="123"/>
        <end position="142"/>
    </location>
</feature>
<feature type="region of interest" description="Disordered" evidence="7">
    <location>
        <begin position="123"/>
        <end position="151"/>
    </location>
</feature>
<reference evidence="9" key="1">
    <citation type="thesis" date="2020" institute="ProQuest LLC" country="789 East Eisenhower Parkway, Ann Arbor, MI, USA">
        <title>Comparative Genomics and Chromosome Evolution.</title>
        <authorList>
            <person name="Mudd A.B."/>
        </authorList>
    </citation>
    <scope>NUCLEOTIDE SEQUENCE</scope>
    <source>
        <strain evidence="9">HN-11 Male</strain>
        <tissue evidence="9">Kidney and liver</tissue>
    </source>
</reference>
<dbReference type="SUPFAM" id="SSF47459">
    <property type="entry name" value="HLH, helix-loop-helix DNA-binding domain"/>
    <property type="match status" value="1"/>
</dbReference>
<keyword evidence="4" id="KW-0805">Transcription regulation</keyword>
<keyword evidence="6" id="KW-0539">Nucleus</keyword>
<keyword evidence="3" id="KW-0678">Repressor</keyword>
<dbReference type="InterPro" id="IPR050370">
    <property type="entry name" value="HES_HEY"/>
</dbReference>
<comment type="subcellular location">
    <subcellularLocation>
        <location evidence="1">Nucleus</location>
    </subcellularLocation>
</comment>
<evidence type="ECO:0000256" key="4">
    <source>
        <dbReference type="ARBA" id="ARBA00023015"/>
    </source>
</evidence>
<evidence type="ECO:0000256" key="3">
    <source>
        <dbReference type="ARBA" id="ARBA00022491"/>
    </source>
</evidence>
<feature type="domain" description="BHLH" evidence="8">
    <location>
        <begin position="1"/>
        <end position="49"/>
    </location>
</feature>
<dbReference type="OrthoDB" id="6085656at2759"/>
<evidence type="ECO:0000256" key="7">
    <source>
        <dbReference type="SAM" id="MobiDB-lite"/>
    </source>
</evidence>
<evidence type="ECO:0000256" key="6">
    <source>
        <dbReference type="ARBA" id="ARBA00023242"/>
    </source>
</evidence>
<keyword evidence="10" id="KW-1185">Reference proteome</keyword>
<dbReference type="GO" id="GO:0005634">
    <property type="term" value="C:nucleus"/>
    <property type="evidence" value="ECO:0007669"/>
    <property type="project" value="UniProtKB-SubCell"/>
</dbReference>
<dbReference type="GO" id="GO:0000122">
    <property type="term" value="P:negative regulation of transcription by RNA polymerase II"/>
    <property type="evidence" value="ECO:0007669"/>
    <property type="project" value="UniProtKB-ARBA"/>
</dbReference>
<dbReference type="Proteomes" id="UP000770717">
    <property type="component" value="Unassembled WGS sequence"/>
</dbReference>
<evidence type="ECO:0000313" key="9">
    <source>
        <dbReference type="EMBL" id="KAG9482000.1"/>
    </source>
</evidence>
<evidence type="ECO:0000259" key="8">
    <source>
        <dbReference type="PROSITE" id="PS50888"/>
    </source>
</evidence>
<comment type="caution">
    <text evidence="9">The sequence shown here is derived from an EMBL/GenBank/DDBJ whole genome shotgun (WGS) entry which is preliminary data.</text>
</comment>
<dbReference type="Pfam" id="PF00010">
    <property type="entry name" value="HLH"/>
    <property type="match status" value="1"/>
</dbReference>
<gene>
    <name evidence="9" type="ORF">GDO78_010953</name>
</gene>
<dbReference type="SMART" id="SM00353">
    <property type="entry name" value="HLH"/>
    <property type="match status" value="1"/>
</dbReference>
<dbReference type="CDD" id="cd18933">
    <property type="entry name" value="bHLH-O_HES3"/>
    <property type="match status" value="1"/>
</dbReference>
<dbReference type="GO" id="GO:0046983">
    <property type="term" value="F:protein dimerization activity"/>
    <property type="evidence" value="ECO:0007669"/>
    <property type="project" value="InterPro"/>
</dbReference>
<keyword evidence="5" id="KW-0804">Transcription</keyword>
<name>A0A8J6K802_ELECQ</name>
<evidence type="ECO:0000313" key="10">
    <source>
        <dbReference type="Proteomes" id="UP000770717"/>
    </source>
</evidence>
<dbReference type="EMBL" id="WNTK01000006">
    <property type="protein sequence ID" value="KAG9482000.1"/>
    <property type="molecule type" value="Genomic_DNA"/>
</dbReference>
<proteinExistence type="predicted"/>
<accession>A0A8J6K802</accession>